<dbReference type="Proteomes" id="UP001474181">
    <property type="component" value="Unassembled WGS sequence"/>
</dbReference>
<organism evidence="2 3">
    <name type="scientific">Streptomyces hyaluromycini</name>
    <dbReference type="NCBI Taxonomy" id="1377993"/>
    <lineage>
        <taxon>Bacteria</taxon>
        <taxon>Bacillati</taxon>
        <taxon>Actinomycetota</taxon>
        <taxon>Actinomycetes</taxon>
        <taxon>Kitasatosporales</taxon>
        <taxon>Streptomycetaceae</taxon>
        <taxon>Streptomyces</taxon>
    </lineage>
</organism>
<proteinExistence type="predicted"/>
<dbReference type="EMBL" id="JBEPEK010000156">
    <property type="protein sequence ID" value="MER7182124.1"/>
    <property type="molecule type" value="Genomic_DNA"/>
</dbReference>
<evidence type="ECO:0000313" key="2">
    <source>
        <dbReference type="EMBL" id="MER7182124.1"/>
    </source>
</evidence>
<accession>A0ABV1WZD6</accession>
<comment type="caution">
    <text evidence="2">The sequence shown here is derived from an EMBL/GenBank/DDBJ whole genome shotgun (WGS) entry which is preliminary data.</text>
</comment>
<dbReference type="InterPro" id="IPR025640">
    <property type="entry name" value="GYF_2"/>
</dbReference>
<sequence>MTRTTLVWRSGQAAWQPADQVPELAPLLADVPPPLPPQG</sequence>
<gene>
    <name evidence="2" type="ORF">ABT404_21995</name>
</gene>
<keyword evidence="3" id="KW-1185">Reference proteome</keyword>
<name>A0ABV1WZD6_9ACTN</name>
<evidence type="ECO:0000313" key="3">
    <source>
        <dbReference type="Proteomes" id="UP001474181"/>
    </source>
</evidence>
<evidence type="ECO:0000259" key="1">
    <source>
        <dbReference type="Pfam" id="PF14237"/>
    </source>
</evidence>
<reference evidence="2 3" key="1">
    <citation type="submission" date="2024-06" db="EMBL/GenBank/DDBJ databases">
        <title>The Natural Products Discovery Center: Release of the First 8490 Sequenced Strains for Exploring Actinobacteria Biosynthetic Diversity.</title>
        <authorList>
            <person name="Kalkreuter E."/>
            <person name="Kautsar S.A."/>
            <person name="Yang D."/>
            <person name="Bader C.D."/>
            <person name="Teijaro C.N."/>
            <person name="Fluegel L."/>
            <person name="Davis C.M."/>
            <person name="Simpson J.R."/>
            <person name="Lauterbach L."/>
            <person name="Steele A.D."/>
            <person name="Gui C."/>
            <person name="Meng S."/>
            <person name="Li G."/>
            <person name="Viehrig K."/>
            <person name="Ye F."/>
            <person name="Su P."/>
            <person name="Kiefer A.F."/>
            <person name="Nichols A."/>
            <person name="Cepeda A.J."/>
            <person name="Yan W."/>
            <person name="Fan B."/>
            <person name="Jiang Y."/>
            <person name="Adhikari A."/>
            <person name="Zheng C.-J."/>
            <person name="Schuster L."/>
            <person name="Cowan T.M."/>
            <person name="Smanski M.J."/>
            <person name="Chevrette M.G."/>
            <person name="De Carvalho L.P.S."/>
            <person name="Shen B."/>
        </authorList>
    </citation>
    <scope>NUCLEOTIDE SEQUENCE [LARGE SCALE GENOMIC DNA]</scope>
    <source>
        <strain evidence="2 3">NPDC000234</strain>
    </source>
</reference>
<feature type="domain" description="GYF" evidence="1">
    <location>
        <begin position="2"/>
        <end position="24"/>
    </location>
</feature>
<protein>
    <submittedName>
        <fullName evidence="2">DUF4339 domain-containing protein</fullName>
    </submittedName>
</protein>
<dbReference type="Pfam" id="PF14237">
    <property type="entry name" value="GYF_2"/>
    <property type="match status" value="1"/>
</dbReference>
<dbReference type="RefSeq" id="WP_350783232.1">
    <property type="nucleotide sequence ID" value="NZ_JBEPEK010000156.1"/>
</dbReference>